<evidence type="ECO:0000313" key="2">
    <source>
        <dbReference type="Proteomes" id="UP000811545"/>
    </source>
</evidence>
<dbReference type="AlphaFoldDB" id="A0A9E2BIS7"/>
<proteinExistence type="predicted"/>
<evidence type="ECO:0000313" key="1">
    <source>
        <dbReference type="EMBL" id="MBT9145386.1"/>
    </source>
</evidence>
<comment type="caution">
    <text evidence="1">The sequence shown here is derived from an EMBL/GenBank/DDBJ whole genome shotgun (WGS) entry which is preliminary data.</text>
</comment>
<protein>
    <submittedName>
        <fullName evidence="1">Uncharacterized protein</fullName>
    </submittedName>
</protein>
<accession>A0A9E2BIS7</accession>
<sequence length="141" mass="16514">MLTIYKLDKTHFQIGEVVPVSLYLRYSQFIPWLQSVRIRYSEYLFELNVFDERENLVFSAPPLIIETLGFRSLRSHIPHEEKGGRLFPKSIVLDKPGKYKLVARASFAIDDTFFAIFRLQRGMSIETDPFWIEVVLPTKGE</sequence>
<dbReference type="Proteomes" id="UP000811545">
    <property type="component" value="Unassembled WGS sequence"/>
</dbReference>
<organism evidence="1 2">
    <name type="scientific">Psychracetigena formicireducens</name>
    <dbReference type="NCBI Taxonomy" id="2986056"/>
    <lineage>
        <taxon>Bacteria</taxon>
        <taxon>Bacillati</taxon>
        <taxon>Candidatus Lithacetigenota</taxon>
        <taxon>Candidatus Psychracetigena</taxon>
    </lineage>
</organism>
<dbReference type="EMBL" id="QLTW01000085">
    <property type="protein sequence ID" value="MBT9145386.1"/>
    <property type="molecule type" value="Genomic_DNA"/>
</dbReference>
<name>A0A9E2BIS7_PSYF1</name>
<gene>
    <name evidence="1" type="ORF">DDT42_01257</name>
</gene>
<reference evidence="1 2" key="1">
    <citation type="journal article" date="2021" name="bioRxiv">
        <title>Unique metabolic strategies in Hadean analogues reveal hints for primordial physiology.</title>
        <authorList>
            <person name="Nobu M.K."/>
            <person name="Nakai R."/>
            <person name="Tamazawa S."/>
            <person name="Mori H."/>
            <person name="Toyoda A."/>
            <person name="Ijiri A."/>
            <person name="Suzuki S."/>
            <person name="Kurokawa K."/>
            <person name="Kamagata Y."/>
            <person name="Tamaki H."/>
        </authorList>
    </citation>
    <scope>NUCLEOTIDE SEQUENCE [LARGE SCALE GENOMIC DNA]</scope>
    <source>
        <strain evidence="1">BS525</strain>
    </source>
</reference>